<name>A0A2M8HDL3_9GAMM</name>
<gene>
    <name evidence="8" type="ORF">CUC44_04860</name>
</gene>
<evidence type="ECO:0000256" key="4">
    <source>
        <dbReference type="ARBA" id="ARBA00022825"/>
    </source>
</evidence>
<dbReference type="PANTHER" id="PTHR11757:SF19">
    <property type="entry name" value="PROLYL ENDOPEPTIDASE-LIKE"/>
    <property type="match status" value="1"/>
</dbReference>
<dbReference type="InterPro" id="IPR002470">
    <property type="entry name" value="Peptidase_S9A"/>
</dbReference>
<dbReference type="InterPro" id="IPR001375">
    <property type="entry name" value="Peptidase_S9_cat"/>
</dbReference>
<comment type="similarity">
    <text evidence="1">Belongs to the peptidase S9A family.</text>
</comment>
<feature type="chain" id="PRO_5014799131" evidence="5">
    <location>
        <begin position="39"/>
        <end position="735"/>
    </location>
</feature>
<dbReference type="InterPro" id="IPR029058">
    <property type="entry name" value="AB_hydrolase_fold"/>
</dbReference>
<dbReference type="OrthoDB" id="9801421at2"/>
<dbReference type="Pfam" id="PF00326">
    <property type="entry name" value="Peptidase_S9"/>
    <property type="match status" value="1"/>
</dbReference>
<comment type="caution">
    <text evidence="8">The sequence shown here is derived from an EMBL/GenBank/DDBJ whole genome shotgun (WGS) entry which is preliminary data.</text>
</comment>
<dbReference type="SUPFAM" id="SSF50993">
    <property type="entry name" value="Peptidase/esterase 'gauge' domain"/>
    <property type="match status" value="1"/>
</dbReference>
<dbReference type="PRINTS" id="PR00862">
    <property type="entry name" value="PROLIGOPTASE"/>
</dbReference>
<feature type="domain" description="Peptidase S9A N-terminal" evidence="7">
    <location>
        <begin position="58"/>
        <end position="458"/>
    </location>
</feature>
<keyword evidence="4" id="KW-0720">Serine protease</keyword>
<keyword evidence="2" id="KW-0645">Protease</keyword>
<reference evidence="8 9" key="1">
    <citation type="submission" date="2017-11" db="EMBL/GenBank/DDBJ databases">
        <title>Draft genome sequence of environmental isolate Aeromonas lusitania sp. nov. MDC 2473.</title>
        <authorList>
            <person name="Colston S.M."/>
            <person name="Navarro A."/>
            <person name="Martinez-Murcia A.J."/>
            <person name="Graf J."/>
        </authorList>
    </citation>
    <scope>NUCLEOTIDE SEQUENCE [LARGE SCALE GENOMIC DNA]</scope>
    <source>
        <strain evidence="8 9">MDC 2473</strain>
    </source>
</reference>
<dbReference type="GO" id="GO:0006508">
    <property type="term" value="P:proteolysis"/>
    <property type="evidence" value="ECO:0007669"/>
    <property type="project" value="UniProtKB-KW"/>
</dbReference>
<evidence type="ECO:0000256" key="1">
    <source>
        <dbReference type="ARBA" id="ARBA00005228"/>
    </source>
</evidence>
<protein>
    <submittedName>
        <fullName evidence="8">Oligopeptidase B</fullName>
        <ecNumber evidence="8">3.4.21.83</ecNumber>
    </submittedName>
</protein>
<dbReference type="InterPro" id="IPR002471">
    <property type="entry name" value="Pept_S9_AS"/>
</dbReference>
<evidence type="ECO:0000259" key="6">
    <source>
        <dbReference type="Pfam" id="PF00326"/>
    </source>
</evidence>
<evidence type="ECO:0000256" key="2">
    <source>
        <dbReference type="ARBA" id="ARBA00022670"/>
    </source>
</evidence>
<dbReference type="Pfam" id="PF02897">
    <property type="entry name" value="Peptidase_S9_N"/>
    <property type="match status" value="1"/>
</dbReference>
<keyword evidence="3 8" id="KW-0378">Hydrolase</keyword>
<dbReference type="EC" id="3.4.21.83" evidence="8"/>
<evidence type="ECO:0000256" key="3">
    <source>
        <dbReference type="ARBA" id="ARBA00022801"/>
    </source>
</evidence>
<keyword evidence="5" id="KW-0732">Signal</keyword>
<keyword evidence="9" id="KW-1185">Reference proteome</keyword>
<sequence length="735" mass="83314">MPGAEPANPVTAKGCDMFTIPRGLLLLACLVAAPCTYANEESAMPTTDTAIQPPLLPPVAAKHPHSMKKHGDVRVDNYYWLRDDDRQKPEVLDYLKAENAYTEAMLKPTQPLREQLYEEMVARIPQQDESVPYVKNGYRYQTRYEPGKEYGIYSRTKVGDKEKEPSLLLDSNQRAEGHEFYALGALEVSRNNRWLAVAEDFLSRRQYQIQFLDLESGNWASDKLENTSGNLVWANDSKTVFYVRKHPKTLLPYQVYRHELGSDPAKDQLVYEEKDDSFYVSLYATTSEDFIVIALSSTTSGEARLIDANTPAQKPRLFLPRQADHEYSLDHYRGRFYVRSNKDGKNFGLYETKESPVDRWKAVIAPNPDVLLESYALFKDWLVLEERNQGLTRLRQVNWQSGEQKEIAFDDPAYVTWLAYNPEPDTSELRYGYSSMTTPSSTYELNLDSGKRTLLKQQAVAGFVPAKYASERLWIDARDGVKVPVSLVYRKDLFKKDGHNPLLVYGYGSYGASMDPDFSTARLSLLDRGFVYAIAHIRGGEELGRGWYEDGKLLKKQNSFHDFIDATEALVAQGYGAKDQVYAMGGSAGGLLMGAIINQAPQLYHGVVAQVPFVDVVTTMLDESIPLTTGEYDEWGNPNQKRFYEYMLAYSPYDQVKAQAYPNLLVTTGLHDSQVQYWEPAKWVAKLRELKTDDNLLLLSTDMDAGHGGKSGRFKAYEDIALEFAFILDLAKPKV</sequence>
<evidence type="ECO:0000259" key="7">
    <source>
        <dbReference type="Pfam" id="PF02897"/>
    </source>
</evidence>
<accession>A0A2M8HDL3</accession>
<dbReference type="Proteomes" id="UP000232060">
    <property type="component" value="Unassembled WGS sequence"/>
</dbReference>
<dbReference type="Gene3D" id="3.40.50.1820">
    <property type="entry name" value="alpha/beta hydrolase"/>
    <property type="match status" value="1"/>
</dbReference>
<dbReference type="Gene3D" id="2.130.10.120">
    <property type="entry name" value="Prolyl oligopeptidase, N-terminal domain"/>
    <property type="match status" value="1"/>
</dbReference>
<dbReference type="InterPro" id="IPR023302">
    <property type="entry name" value="Pept_S9A_N"/>
</dbReference>
<proteinExistence type="inferred from homology"/>
<dbReference type="SUPFAM" id="SSF53474">
    <property type="entry name" value="alpha/beta-Hydrolases"/>
    <property type="match status" value="1"/>
</dbReference>
<dbReference type="InterPro" id="IPR051543">
    <property type="entry name" value="Serine_Peptidase_S9A"/>
</dbReference>
<dbReference type="AlphaFoldDB" id="A0A2M8HDL3"/>
<organism evidence="8 9">
    <name type="scientific">Aeromonas lusitana</name>
    <dbReference type="NCBI Taxonomy" id="931529"/>
    <lineage>
        <taxon>Bacteria</taxon>
        <taxon>Pseudomonadati</taxon>
        <taxon>Pseudomonadota</taxon>
        <taxon>Gammaproteobacteria</taxon>
        <taxon>Aeromonadales</taxon>
        <taxon>Aeromonadaceae</taxon>
        <taxon>Aeromonas</taxon>
    </lineage>
</organism>
<dbReference type="PANTHER" id="PTHR11757">
    <property type="entry name" value="PROTEASE FAMILY S9A OLIGOPEPTIDASE"/>
    <property type="match status" value="1"/>
</dbReference>
<feature type="signal peptide" evidence="5">
    <location>
        <begin position="1"/>
        <end position="38"/>
    </location>
</feature>
<dbReference type="EMBL" id="PGCP01000004">
    <property type="protein sequence ID" value="PJC94658.1"/>
    <property type="molecule type" value="Genomic_DNA"/>
</dbReference>
<dbReference type="FunFam" id="3.40.50.1820:FF:000005">
    <property type="entry name" value="Prolyl endopeptidase"/>
    <property type="match status" value="1"/>
</dbReference>
<evidence type="ECO:0000256" key="5">
    <source>
        <dbReference type="SAM" id="SignalP"/>
    </source>
</evidence>
<evidence type="ECO:0000313" key="8">
    <source>
        <dbReference type="EMBL" id="PJC94658.1"/>
    </source>
</evidence>
<feature type="domain" description="Peptidase S9 prolyl oligopeptidase catalytic" evidence="6">
    <location>
        <begin position="517"/>
        <end position="731"/>
    </location>
</feature>
<evidence type="ECO:0000313" key="9">
    <source>
        <dbReference type="Proteomes" id="UP000232060"/>
    </source>
</evidence>
<dbReference type="PROSITE" id="PS00708">
    <property type="entry name" value="PRO_ENDOPEP_SER"/>
    <property type="match status" value="1"/>
</dbReference>
<dbReference type="GO" id="GO:0004252">
    <property type="term" value="F:serine-type endopeptidase activity"/>
    <property type="evidence" value="ECO:0007669"/>
    <property type="project" value="UniProtKB-EC"/>
</dbReference>